<dbReference type="Proteomes" id="UP000683360">
    <property type="component" value="Unassembled WGS sequence"/>
</dbReference>
<accession>A0A8S3RKW6</accession>
<protein>
    <submittedName>
        <fullName evidence="2">Uncharacterized protein</fullName>
    </submittedName>
</protein>
<name>A0A8S3RKW6_MYTED</name>
<evidence type="ECO:0000313" key="2">
    <source>
        <dbReference type="EMBL" id="CAG2207630.1"/>
    </source>
</evidence>
<feature type="transmembrane region" description="Helical" evidence="1">
    <location>
        <begin position="232"/>
        <end position="251"/>
    </location>
</feature>
<keyword evidence="1" id="KW-1133">Transmembrane helix</keyword>
<dbReference type="EMBL" id="CAJPWZ010001081">
    <property type="protein sequence ID" value="CAG2207630.1"/>
    <property type="molecule type" value="Genomic_DNA"/>
</dbReference>
<sequence>MDGHPSLTAERYKETVISCSEVELEISNFSSDDLDNYQCYIDFKECKLPLQLDPYKYEYHPYGEEIKTNFTLSNGGFSFFFEMFPVYPIPMCTVFYGSMPMKDILKQTTRRVGNFYQSKLNLEFKASGKICPDNGKCDLQNRSNRNFSFEIRIKKLFRHRRTSILDTKLDREDDFMHLYWHMSCTCPLEHTMNFPTGMYGTVRRPLLAVLATFGSMSCDILTFTKIVEDNQTLIICFGLALLLTFASLVLLSNTPTISIREGHTMLLTHANTADDTAGRQSV</sequence>
<feature type="transmembrane region" description="Helical" evidence="1">
    <location>
        <begin position="77"/>
        <end position="97"/>
    </location>
</feature>
<keyword evidence="1" id="KW-0472">Membrane</keyword>
<dbReference type="AlphaFoldDB" id="A0A8S3RKW6"/>
<keyword evidence="1" id="KW-0812">Transmembrane</keyword>
<reference evidence="2" key="1">
    <citation type="submission" date="2021-03" db="EMBL/GenBank/DDBJ databases">
        <authorList>
            <person name="Bekaert M."/>
        </authorList>
    </citation>
    <scope>NUCLEOTIDE SEQUENCE</scope>
</reference>
<gene>
    <name evidence="2" type="ORF">MEDL_21881</name>
</gene>
<feature type="transmembrane region" description="Helical" evidence="1">
    <location>
        <begin position="206"/>
        <end position="226"/>
    </location>
</feature>
<comment type="caution">
    <text evidence="2">The sequence shown here is derived from an EMBL/GenBank/DDBJ whole genome shotgun (WGS) entry which is preliminary data.</text>
</comment>
<dbReference type="OrthoDB" id="10341805at2759"/>
<evidence type="ECO:0000313" key="3">
    <source>
        <dbReference type="Proteomes" id="UP000683360"/>
    </source>
</evidence>
<proteinExistence type="predicted"/>
<organism evidence="2 3">
    <name type="scientific">Mytilus edulis</name>
    <name type="common">Blue mussel</name>
    <dbReference type="NCBI Taxonomy" id="6550"/>
    <lineage>
        <taxon>Eukaryota</taxon>
        <taxon>Metazoa</taxon>
        <taxon>Spiralia</taxon>
        <taxon>Lophotrochozoa</taxon>
        <taxon>Mollusca</taxon>
        <taxon>Bivalvia</taxon>
        <taxon>Autobranchia</taxon>
        <taxon>Pteriomorphia</taxon>
        <taxon>Mytilida</taxon>
        <taxon>Mytiloidea</taxon>
        <taxon>Mytilidae</taxon>
        <taxon>Mytilinae</taxon>
        <taxon>Mytilus</taxon>
    </lineage>
</organism>
<keyword evidence="3" id="KW-1185">Reference proteome</keyword>
<evidence type="ECO:0000256" key="1">
    <source>
        <dbReference type="SAM" id="Phobius"/>
    </source>
</evidence>